<dbReference type="EMBL" id="LCQD01000038">
    <property type="protein sequence ID" value="KKW10402.1"/>
    <property type="molecule type" value="Genomic_DNA"/>
</dbReference>
<comment type="caution">
    <text evidence="2">The sequence shown here is derived from an EMBL/GenBank/DDBJ whole genome shotgun (WGS) entry which is preliminary data.</text>
</comment>
<protein>
    <submittedName>
        <fullName evidence="2">Uncharacterized protein</fullName>
    </submittedName>
</protein>
<dbReference type="Proteomes" id="UP000034588">
    <property type="component" value="Unassembled WGS sequence"/>
</dbReference>
<evidence type="ECO:0000313" key="2">
    <source>
        <dbReference type="EMBL" id="KKW10402.1"/>
    </source>
</evidence>
<keyword evidence="1" id="KW-1133">Transmembrane helix</keyword>
<keyword evidence="1" id="KW-0472">Membrane</keyword>
<keyword evidence="1" id="KW-0812">Transmembrane</keyword>
<gene>
    <name evidence="2" type="ORF">UY48_C0038G0002</name>
</gene>
<sequence length="104" mass="11870">MIAHLPIALVVLFVLVVLFALVVVALWMRTTRQPVQIYVATDERSMSTDLRGGAVLTRGQSTPAPRLTETRDSVVWTAAPPLHFRILRQFGVECRSYTYRKRWT</sequence>
<accession>A0A0G1Y687</accession>
<organism evidence="2 3">
    <name type="scientific">Candidatus Gottesmanbacteria bacterium GW2011_GWB1_49_7</name>
    <dbReference type="NCBI Taxonomy" id="1618448"/>
    <lineage>
        <taxon>Bacteria</taxon>
        <taxon>Candidatus Gottesmaniibacteriota</taxon>
    </lineage>
</organism>
<name>A0A0G1Y687_9BACT</name>
<dbReference type="AlphaFoldDB" id="A0A0G1Y687"/>
<evidence type="ECO:0000313" key="3">
    <source>
        <dbReference type="Proteomes" id="UP000034588"/>
    </source>
</evidence>
<proteinExistence type="predicted"/>
<reference evidence="2 3" key="1">
    <citation type="journal article" date="2015" name="Nature">
        <title>rRNA introns, odd ribosomes, and small enigmatic genomes across a large radiation of phyla.</title>
        <authorList>
            <person name="Brown C.T."/>
            <person name="Hug L.A."/>
            <person name="Thomas B.C."/>
            <person name="Sharon I."/>
            <person name="Castelle C.J."/>
            <person name="Singh A."/>
            <person name="Wilkins M.J."/>
            <person name="Williams K.H."/>
            <person name="Banfield J.F."/>
        </authorList>
    </citation>
    <scope>NUCLEOTIDE SEQUENCE [LARGE SCALE GENOMIC DNA]</scope>
</reference>
<feature type="transmembrane region" description="Helical" evidence="1">
    <location>
        <begin position="6"/>
        <end position="28"/>
    </location>
</feature>
<evidence type="ECO:0000256" key="1">
    <source>
        <dbReference type="SAM" id="Phobius"/>
    </source>
</evidence>